<dbReference type="OrthoDB" id="2971563at2"/>
<dbReference type="PANTHER" id="PTHR23131:SF4">
    <property type="entry name" value="METALLO-BETA-LACTAMASE SUPERFAMILY POTEIN"/>
    <property type="match status" value="1"/>
</dbReference>
<dbReference type="SUPFAM" id="SSF56281">
    <property type="entry name" value="Metallo-hydrolase/oxidoreductase"/>
    <property type="match status" value="1"/>
</dbReference>
<dbReference type="GO" id="GO:0016787">
    <property type="term" value="F:hydrolase activity"/>
    <property type="evidence" value="ECO:0007669"/>
    <property type="project" value="UniProtKB-KW"/>
</dbReference>
<dbReference type="InterPro" id="IPR001279">
    <property type="entry name" value="Metallo-B-lactamas"/>
</dbReference>
<accession>A0A4Z1CQ02</accession>
<evidence type="ECO:0000313" key="2">
    <source>
        <dbReference type="EMBL" id="TGN66998.1"/>
    </source>
</evidence>
<dbReference type="Gene3D" id="3.60.15.10">
    <property type="entry name" value="Ribonuclease Z/Hydroxyacylglutathione hydrolase-like"/>
    <property type="match status" value="1"/>
</dbReference>
<evidence type="ECO:0000313" key="3">
    <source>
        <dbReference type="Proteomes" id="UP000297496"/>
    </source>
</evidence>
<reference evidence="2 3" key="1">
    <citation type="submission" date="2019-04" db="EMBL/GenBank/DDBJ databases">
        <title>Three New Species of Nocardioides, Nocardioides euryhalodurans sp. nov., Nocardioides seonyuensis sp. nov. and Nocardioides eburneoflavus sp. nov. Isolated from Soil.</title>
        <authorList>
            <person name="Roh S.G."/>
            <person name="Lee C."/>
            <person name="Kim M.-K."/>
            <person name="Kim S.B."/>
        </authorList>
    </citation>
    <scope>NUCLEOTIDE SEQUENCE [LARGE SCALE GENOMIC DNA]</scope>
    <source>
        <strain evidence="2 3">MMS17-SY213</strain>
    </source>
</reference>
<dbReference type="SMART" id="SM00849">
    <property type="entry name" value="Lactamase_B"/>
    <property type="match status" value="1"/>
</dbReference>
<dbReference type="InterPro" id="IPR050662">
    <property type="entry name" value="Sec-metab_biosynth-thioest"/>
</dbReference>
<protein>
    <submittedName>
        <fullName evidence="2">MBL fold metallo-hydrolase</fullName>
    </submittedName>
</protein>
<organism evidence="2 3">
    <name type="scientific">Nocardioides eburneiflavus</name>
    <dbReference type="NCBI Taxonomy" id="2518372"/>
    <lineage>
        <taxon>Bacteria</taxon>
        <taxon>Bacillati</taxon>
        <taxon>Actinomycetota</taxon>
        <taxon>Actinomycetes</taxon>
        <taxon>Propionibacteriales</taxon>
        <taxon>Nocardioidaceae</taxon>
        <taxon>Nocardioides</taxon>
    </lineage>
</organism>
<dbReference type="InterPro" id="IPR036866">
    <property type="entry name" value="RibonucZ/Hydroxyglut_hydro"/>
</dbReference>
<proteinExistence type="predicted"/>
<dbReference type="Proteomes" id="UP000297496">
    <property type="component" value="Unassembled WGS sequence"/>
</dbReference>
<evidence type="ECO:0000259" key="1">
    <source>
        <dbReference type="SMART" id="SM00849"/>
    </source>
</evidence>
<dbReference type="Pfam" id="PF00753">
    <property type="entry name" value="Lactamase_B"/>
    <property type="match status" value="1"/>
</dbReference>
<dbReference type="InterPro" id="IPR036388">
    <property type="entry name" value="WH-like_DNA-bd_sf"/>
</dbReference>
<dbReference type="EMBL" id="SRRO01000001">
    <property type="protein sequence ID" value="TGN66998.1"/>
    <property type="molecule type" value="Genomic_DNA"/>
</dbReference>
<name>A0A4Z1CQ02_9ACTN</name>
<sequence>MPQDGLRAVNVYAIEGPDGLALVDAGWRVPGALDVLGAALASISRDLSEVRDVVVTHVHRDHYTLAPALRRAAGTRVHLGAGEAVGLGLVRDLGGNDPVSSFEQLARAGAGDLVDAVRILGAGEEWNGSDWEDPDHWLEPGMLALAGREVEVVPTPGHTKGHVVLHDLVAGALFTGDHVLPTITPSIGFELGDWELPLGRYLESLELLLLRADAVMLPAHGAPGGSVHQRVRELLSHHDQRFARTVSAVAEAPGSTGIDVAGRLGWTRRDRPFDGLDPFNQMIATCETMAHLDVLAERGLLSVAYDGPVARFAVAAGR</sequence>
<dbReference type="Gene3D" id="1.10.10.10">
    <property type="entry name" value="Winged helix-like DNA-binding domain superfamily/Winged helix DNA-binding domain"/>
    <property type="match status" value="1"/>
</dbReference>
<keyword evidence="3" id="KW-1185">Reference proteome</keyword>
<gene>
    <name evidence="2" type="ORF">EXE59_20425</name>
</gene>
<keyword evidence="2" id="KW-0378">Hydrolase</keyword>
<dbReference type="PANTHER" id="PTHR23131">
    <property type="entry name" value="ENDORIBONUCLEASE LACTB2"/>
    <property type="match status" value="1"/>
</dbReference>
<dbReference type="AlphaFoldDB" id="A0A4Z1CQ02"/>
<feature type="domain" description="Metallo-beta-lactamase" evidence="1">
    <location>
        <begin position="8"/>
        <end position="220"/>
    </location>
</feature>
<comment type="caution">
    <text evidence="2">The sequence shown here is derived from an EMBL/GenBank/DDBJ whole genome shotgun (WGS) entry which is preliminary data.</text>
</comment>